<reference evidence="2" key="1">
    <citation type="submission" date="2022-11" db="UniProtKB">
        <authorList>
            <consortium name="WormBaseParasite"/>
        </authorList>
    </citation>
    <scope>IDENTIFICATION</scope>
</reference>
<evidence type="ECO:0000313" key="2">
    <source>
        <dbReference type="WBParaSite" id="nRc.2.0.1.t12101-RA"/>
    </source>
</evidence>
<sequence length="81" mass="9217">MPNSAVGKENDLNATHLAQAIYNYHKLIDHCCQAEGSSVKETLPTEEHEGQFLKDLIQRINMDQKFVKKGLKSTVHLCYML</sequence>
<protein>
    <submittedName>
        <fullName evidence="2">Uncharacterized protein</fullName>
    </submittedName>
</protein>
<keyword evidence="1" id="KW-1185">Reference proteome</keyword>
<dbReference type="Proteomes" id="UP000887565">
    <property type="component" value="Unplaced"/>
</dbReference>
<accession>A0A915IFU3</accession>
<dbReference type="WBParaSite" id="nRc.2.0.1.t12101-RA">
    <property type="protein sequence ID" value="nRc.2.0.1.t12101-RA"/>
    <property type="gene ID" value="nRc.2.0.1.g12101"/>
</dbReference>
<dbReference type="AlphaFoldDB" id="A0A915IFU3"/>
<evidence type="ECO:0000313" key="1">
    <source>
        <dbReference type="Proteomes" id="UP000887565"/>
    </source>
</evidence>
<proteinExistence type="predicted"/>
<name>A0A915IFU3_ROMCU</name>
<organism evidence="1 2">
    <name type="scientific">Romanomermis culicivorax</name>
    <name type="common">Nematode worm</name>
    <dbReference type="NCBI Taxonomy" id="13658"/>
    <lineage>
        <taxon>Eukaryota</taxon>
        <taxon>Metazoa</taxon>
        <taxon>Ecdysozoa</taxon>
        <taxon>Nematoda</taxon>
        <taxon>Enoplea</taxon>
        <taxon>Dorylaimia</taxon>
        <taxon>Mermithida</taxon>
        <taxon>Mermithoidea</taxon>
        <taxon>Mermithidae</taxon>
        <taxon>Romanomermis</taxon>
    </lineage>
</organism>